<accession>A0ABP0X947</accession>
<feature type="region of interest" description="Disordered" evidence="1">
    <location>
        <begin position="1"/>
        <end position="49"/>
    </location>
</feature>
<gene>
    <name evidence="2" type="ORF">CSSPJE1EN1_LOCUS21082</name>
</gene>
<organism evidence="2 3">
    <name type="scientific">Sphagnum jensenii</name>
    <dbReference type="NCBI Taxonomy" id="128206"/>
    <lineage>
        <taxon>Eukaryota</taxon>
        <taxon>Viridiplantae</taxon>
        <taxon>Streptophyta</taxon>
        <taxon>Embryophyta</taxon>
        <taxon>Bryophyta</taxon>
        <taxon>Sphagnophytina</taxon>
        <taxon>Sphagnopsida</taxon>
        <taxon>Sphagnales</taxon>
        <taxon>Sphagnaceae</taxon>
        <taxon>Sphagnum</taxon>
    </lineage>
</organism>
<proteinExistence type="predicted"/>
<evidence type="ECO:0000313" key="3">
    <source>
        <dbReference type="Proteomes" id="UP001497444"/>
    </source>
</evidence>
<dbReference type="Proteomes" id="UP001497444">
    <property type="component" value="Chromosome 7"/>
</dbReference>
<dbReference type="EMBL" id="OZ020102">
    <property type="protein sequence ID" value="CAK9275604.1"/>
    <property type="molecule type" value="Genomic_DNA"/>
</dbReference>
<feature type="compositionally biased region" description="Basic and acidic residues" evidence="1">
    <location>
        <begin position="22"/>
        <end position="37"/>
    </location>
</feature>
<keyword evidence="3" id="KW-1185">Reference proteome</keyword>
<feature type="region of interest" description="Disordered" evidence="1">
    <location>
        <begin position="81"/>
        <end position="105"/>
    </location>
</feature>
<reference evidence="2" key="1">
    <citation type="submission" date="2024-02" db="EMBL/GenBank/DDBJ databases">
        <authorList>
            <consortium name="ELIXIR-Norway"/>
            <consortium name="Elixir Norway"/>
        </authorList>
    </citation>
    <scope>NUCLEOTIDE SEQUENCE</scope>
</reference>
<evidence type="ECO:0000313" key="2">
    <source>
        <dbReference type="EMBL" id="CAK9275604.1"/>
    </source>
</evidence>
<name>A0ABP0X947_9BRYO</name>
<feature type="compositionally biased region" description="Basic and acidic residues" evidence="1">
    <location>
        <begin position="92"/>
        <end position="105"/>
    </location>
</feature>
<protein>
    <submittedName>
        <fullName evidence="2">Uncharacterized protein</fullName>
    </submittedName>
</protein>
<sequence>MVGGQLRAGGTCADDSSSLSELEPHGPNKGGRYRDGSEDGESCGGEGKSGGKEAFLAVLFASSWSYTSERELTTAHAVLQQSSKSVTATRDGATKGDHSINDVSD</sequence>
<evidence type="ECO:0000256" key="1">
    <source>
        <dbReference type="SAM" id="MobiDB-lite"/>
    </source>
</evidence>